<evidence type="ECO:0000313" key="4">
    <source>
        <dbReference type="Proteomes" id="UP000239724"/>
    </source>
</evidence>
<keyword evidence="4" id="KW-1185">Reference proteome</keyword>
<dbReference type="Gene3D" id="2.60.120.260">
    <property type="entry name" value="Galactose-binding domain-like"/>
    <property type="match status" value="1"/>
</dbReference>
<feature type="domain" description="Ice-binding protein C-terminal" evidence="2">
    <location>
        <begin position="174"/>
        <end position="199"/>
    </location>
</feature>
<dbReference type="SUPFAM" id="SSF49785">
    <property type="entry name" value="Galactose-binding domain-like"/>
    <property type="match status" value="1"/>
</dbReference>
<dbReference type="EMBL" id="NHRY01000170">
    <property type="protein sequence ID" value="PPQ32302.1"/>
    <property type="molecule type" value="Genomic_DNA"/>
</dbReference>
<dbReference type="AlphaFoldDB" id="A0A2S6NCF1"/>
<keyword evidence="1" id="KW-0472">Membrane</keyword>
<comment type="caution">
    <text evidence="3">The sequence shown here is derived from an EMBL/GenBank/DDBJ whole genome shotgun (WGS) entry which is preliminary data.</text>
</comment>
<sequence length="204" mass="21035">MLALPPIASATIVTNGGFDAGLTGWTVTGSGTTPGIGVTVVTLGGTNTTGYGDNVPDYNVSTHAAFFVDDNATETISQWVTLSPYTQYTLSYALFATQSGALNPNPFIISSAVYGAPGSYLTFENSAAGTNVPVGQWTTESTSFTTDANTMYNLGFSFQSGGTPAKDVLLTAIAVPAPASIACFGVGMIGLAAVRHQRRRRTAV</sequence>
<dbReference type="Proteomes" id="UP000239724">
    <property type="component" value="Unassembled WGS sequence"/>
</dbReference>
<proteinExistence type="predicted"/>
<dbReference type="InterPro" id="IPR008979">
    <property type="entry name" value="Galactose-bd-like_sf"/>
</dbReference>
<evidence type="ECO:0000313" key="3">
    <source>
        <dbReference type="EMBL" id="PPQ32302.1"/>
    </source>
</evidence>
<keyword evidence="1" id="KW-1133">Transmembrane helix</keyword>
<evidence type="ECO:0000256" key="1">
    <source>
        <dbReference type="SAM" id="Phobius"/>
    </source>
</evidence>
<dbReference type="InterPro" id="IPR013424">
    <property type="entry name" value="Ice-binding_C"/>
</dbReference>
<gene>
    <name evidence="3" type="ORF">CCS01_15795</name>
</gene>
<name>A0A2S6NCF1_RHOGL</name>
<feature type="transmembrane region" description="Helical" evidence="1">
    <location>
        <begin position="168"/>
        <end position="194"/>
    </location>
</feature>
<keyword evidence="1" id="KW-0812">Transmembrane</keyword>
<reference evidence="3 4" key="1">
    <citation type="journal article" date="2018" name="Arch. Microbiol.">
        <title>New insights into the metabolic potential of the phototrophic purple bacterium Rhodopila globiformis DSM 161(T) from its draft genome sequence and evidence for a vanadium-dependent nitrogenase.</title>
        <authorList>
            <person name="Imhoff J.F."/>
            <person name="Rahn T."/>
            <person name="Kunzel S."/>
            <person name="Neulinger S.C."/>
        </authorList>
    </citation>
    <scope>NUCLEOTIDE SEQUENCE [LARGE SCALE GENOMIC DNA]</scope>
    <source>
        <strain evidence="3 4">DSM 161</strain>
    </source>
</reference>
<protein>
    <recommendedName>
        <fullName evidence="2">Ice-binding protein C-terminal domain-containing protein</fullName>
    </recommendedName>
</protein>
<evidence type="ECO:0000259" key="2">
    <source>
        <dbReference type="Pfam" id="PF07589"/>
    </source>
</evidence>
<organism evidence="3 4">
    <name type="scientific">Rhodopila globiformis</name>
    <name type="common">Rhodopseudomonas globiformis</name>
    <dbReference type="NCBI Taxonomy" id="1071"/>
    <lineage>
        <taxon>Bacteria</taxon>
        <taxon>Pseudomonadati</taxon>
        <taxon>Pseudomonadota</taxon>
        <taxon>Alphaproteobacteria</taxon>
        <taxon>Acetobacterales</taxon>
        <taxon>Acetobacteraceae</taxon>
        <taxon>Rhodopila</taxon>
    </lineage>
</organism>
<dbReference type="Pfam" id="PF07589">
    <property type="entry name" value="PEP-CTERM"/>
    <property type="match status" value="1"/>
</dbReference>
<accession>A0A2S6NCF1</accession>